<dbReference type="InterPro" id="IPR013181">
    <property type="entry name" value="DUF1719"/>
</dbReference>
<dbReference type="Pfam" id="PF08224">
    <property type="entry name" value="DUF1719"/>
    <property type="match status" value="1"/>
</dbReference>
<reference evidence="2" key="1">
    <citation type="journal article" date="2013" name="Nature">
        <title>Draft genome of the wheat A-genome progenitor Triticum urartu.</title>
        <authorList>
            <person name="Ling H.Q."/>
            <person name="Zhao S."/>
            <person name="Liu D."/>
            <person name="Wang J."/>
            <person name="Sun H."/>
            <person name="Zhang C."/>
            <person name="Fan H."/>
            <person name="Li D."/>
            <person name="Dong L."/>
            <person name="Tao Y."/>
            <person name="Gao C."/>
            <person name="Wu H."/>
            <person name="Li Y."/>
            <person name="Cui Y."/>
            <person name="Guo X."/>
            <person name="Zheng S."/>
            <person name="Wang B."/>
            <person name="Yu K."/>
            <person name="Liang Q."/>
            <person name="Yang W."/>
            <person name="Lou X."/>
            <person name="Chen J."/>
            <person name="Feng M."/>
            <person name="Jian J."/>
            <person name="Zhang X."/>
            <person name="Luo G."/>
            <person name="Jiang Y."/>
            <person name="Liu J."/>
            <person name="Wang Z."/>
            <person name="Sha Y."/>
            <person name="Zhang B."/>
            <person name="Wu H."/>
            <person name="Tang D."/>
            <person name="Shen Q."/>
            <person name="Xue P."/>
            <person name="Zou S."/>
            <person name="Wang X."/>
            <person name="Liu X."/>
            <person name="Wang F."/>
            <person name="Yang Y."/>
            <person name="An X."/>
            <person name="Dong Z."/>
            <person name="Zhang K."/>
            <person name="Zhang X."/>
            <person name="Luo M.C."/>
            <person name="Dvorak J."/>
            <person name="Tong Y."/>
            <person name="Wang J."/>
            <person name="Yang H."/>
            <person name="Li Z."/>
            <person name="Wang D."/>
            <person name="Zhang A."/>
            <person name="Wang J."/>
        </authorList>
    </citation>
    <scope>NUCLEOTIDE SEQUENCE</scope>
    <source>
        <strain evidence="2">cv. G1812</strain>
    </source>
</reference>
<dbReference type="AlphaFoldDB" id="A0A8R7Q110"/>
<name>A0A8R7Q110_TRIUA</name>
<dbReference type="SMART" id="SM01157">
    <property type="entry name" value="DUF1719"/>
    <property type="match status" value="1"/>
</dbReference>
<reference evidence="1" key="2">
    <citation type="submission" date="2018-03" db="EMBL/GenBank/DDBJ databases">
        <title>The Triticum urartu genome reveals the dynamic nature of wheat genome evolution.</title>
        <authorList>
            <person name="Ling H."/>
            <person name="Ma B."/>
            <person name="Shi X."/>
            <person name="Liu H."/>
            <person name="Dong L."/>
            <person name="Sun H."/>
            <person name="Cao Y."/>
            <person name="Gao Q."/>
            <person name="Zheng S."/>
            <person name="Li Y."/>
            <person name="Yu Y."/>
            <person name="Du H."/>
            <person name="Qi M."/>
            <person name="Li Y."/>
            <person name="Yu H."/>
            <person name="Cui Y."/>
            <person name="Wang N."/>
            <person name="Chen C."/>
            <person name="Wu H."/>
            <person name="Zhao Y."/>
            <person name="Zhang J."/>
            <person name="Li Y."/>
            <person name="Zhou W."/>
            <person name="Zhang B."/>
            <person name="Hu W."/>
            <person name="Eijk M."/>
            <person name="Tang J."/>
            <person name="Witsenboer H."/>
            <person name="Zhao S."/>
            <person name="Li Z."/>
            <person name="Zhang A."/>
            <person name="Wang D."/>
            <person name="Liang C."/>
        </authorList>
    </citation>
    <scope>NUCLEOTIDE SEQUENCE [LARGE SCALE GENOMIC DNA]</scope>
    <source>
        <strain evidence="1">cv. G1812</strain>
    </source>
</reference>
<sequence>MEAALEASRKWTIVDASLVRWRQMLERAANECDEALQRCHQRAMDTRETEKVVMNPSFPRRITHATMSYISSLANYCVRNAGEPSSTNTASIVRRFERFADSAGEFIRFVELGGMPRQRMFHDPLIGHLLAGKELDYEVSRGSGHHFFGVRPVCFDERGVEAKVCYDYQDQKAPQNSFVLGAMLRLSDSTDVVGVMLTCLQTVITPHFSPVADTVRKELTQLPTQDFSCRPYIVSRDVEHWNYHNILTEWFRPDPQCCK</sequence>
<reference evidence="1" key="3">
    <citation type="submission" date="2022-06" db="UniProtKB">
        <authorList>
            <consortium name="EnsemblPlants"/>
        </authorList>
    </citation>
    <scope>IDENTIFICATION</scope>
</reference>
<evidence type="ECO:0000313" key="1">
    <source>
        <dbReference type="EnsemblPlants" id="TuG1812G0300005878.01.T01.cds304852"/>
    </source>
</evidence>
<dbReference type="Gramene" id="TuG1812G0300005878.01.T01">
    <property type="protein sequence ID" value="TuG1812G0300005878.01.T01.cds304852"/>
    <property type="gene ID" value="TuG1812G0300005878.01"/>
</dbReference>
<dbReference type="PANTHER" id="PTHR33377">
    <property type="entry name" value="OS10G0134700 PROTEIN-RELATED"/>
    <property type="match status" value="1"/>
</dbReference>
<dbReference type="Proteomes" id="UP000015106">
    <property type="component" value="Chromosome 3"/>
</dbReference>
<dbReference type="PANTHER" id="PTHR33377:SF11">
    <property type="entry name" value="OS04G0105900 PROTEIN"/>
    <property type="match status" value="1"/>
</dbReference>
<keyword evidence="2" id="KW-1185">Reference proteome</keyword>
<proteinExistence type="predicted"/>
<protein>
    <submittedName>
        <fullName evidence="1">Uncharacterized protein</fullName>
    </submittedName>
</protein>
<organism evidence="1 2">
    <name type="scientific">Triticum urartu</name>
    <name type="common">Red wild einkorn</name>
    <name type="synonym">Crithodium urartu</name>
    <dbReference type="NCBI Taxonomy" id="4572"/>
    <lineage>
        <taxon>Eukaryota</taxon>
        <taxon>Viridiplantae</taxon>
        <taxon>Streptophyta</taxon>
        <taxon>Embryophyta</taxon>
        <taxon>Tracheophyta</taxon>
        <taxon>Spermatophyta</taxon>
        <taxon>Magnoliopsida</taxon>
        <taxon>Liliopsida</taxon>
        <taxon>Poales</taxon>
        <taxon>Poaceae</taxon>
        <taxon>BOP clade</taxon>
        <taxon>Pooideae</taxon>
        <taxon>Triticodae</taxon>
        <taxon>Triticeae</taxon>
        <taxon>Triticinae</taxon>
        <taxon>Triticum</taxon>
    </lineage>
</organism>
<accession>A0A8R7Q110</accession>
<dbReference type="EnsemblPlants" id="TuG1812G0300005878.01.T01">
    <property type="protein sequence ID" value="TuG1812G0300005878.01.T01.cds304852"/>
    <property type="gene ID" value="TuG1812G0300005878.01"/>
</dbReference>
<evidence type="ECO:0000313" key="2">
    <source>
        <dbReference type="Proteomes" id="UP000015106"/>
    </source>
</evidence>